<evidence type="ECO:0000256" key="4">
    <source>
        <dbReference type="ARBA" id="ARBA00023157"/>
    </source>
</evidence>
<gene>
    <name evidence="8" type="ORF">pdam_00020881</name>
</gene>
<dbReference type="PANTHER" id="PTHR16146">
    <property type="entry name" value="INTELECTIN"/>
    <property type="match status" value="1"/>
</dbReference>
<accession>A0A3M6TNQ1</accession>
<dbReference type="PROSITE" id="PS50026">
    <property type="entry name" value="EGF_3"/>
    <property type="match status" value="1"/>
</dbReference>
<dbReference type="InterPro" id="IPR003609">
    <property type="entry name" value="Pan_app"/>
</dbReference>
<dbReference type="EMBL" id="RCHS01003251">
    <property type="protein sequence ID" value="RMX42918.1"/>
    <property type="molecule type" value="Genomic_DNA"/>
</dbReference>
<feature type="domain" description="EGF-like" evidence="6">
    <location>
        <begin position="264"/>
        <end position="300"/>
    </location>
</feature>
<dbReference type="Pfam" id="PF00008">
    <property type="entry name" value="EGF"/>
    <property type="match status" value="1"/>
</dbReference>
<dbReference type="PROSITE" id="PS01186">
    <property type="entry name" value="EGF_2"/>
    <property type="match status" value="1"/>
</dbReference>
<evidence type="ECO:0000313" key="8">
    <source>
        <dbReference type="EMBL" id="RMX42918.1"/>
    </source>
</evidence>
<evidence type="ECO:0008006" key="10">
    <source>
        <dbReference type="Google" id="ProtNLM"/>
    </source>
</evidence>
<comment type="caution">
    <text evidence="5">Lacks conserved residue(s) required for the propagation of feature annotation.</text>
</comment>
<protein>
    <recommendedName>
        <fullName evidence="10">EGF-like domain-containing protein</fullName>
    </recommendedName>
</protein>
<proteinExistence type="predicted"/>
<keyword evidence="4 5" id="KW-1015">Disulfide bond</keyword>
<reference evidence="8 9" key="1">
    <citation type="journal article" date="2018" name="Sci. Rep.">
        <title>Comparative analysis of the Pocillopora damicornis genome highlights role of immune system in coral evolution.</title>
        <authorList>
            <person name="Cunning R."/>
            <person name="Bay R.A."/>
            <person name="Gillette P."/>
            <person name="Baker A.C."/>
            <person name="Traylor-Knowles N."/>
        </authorList>
    </citation>
    <scope>NUCLEOTIDE SEQUENCE [LARGE SCALE GENOMIC DNA]</scope>
    <source>
        <strain evidence="8">RSMAS</strain>
        <tissue evidence="8">Whole animal</tissue>
    </source>
</reference>
<dbReference type="GO" id="GO:0005615">
    <property type="term" value="C:extracellular space"/>
    <property type="evidence" value="ECO:0007669"/>
    <property type="project" value="TreeGrafter"/>
</dbReference>
<keyword evidence="1" id="KW-0479">Metal-binding</keyword>
<feature type="disulfide bond" evidence="5">
    <location>
        <begin position="290"/>
        <end position="299"/>
    </location>
</feature>
<dbReference type="CDD" id="cd00054">
    <property type="entry name" value="EGF_CA"/>
    <property type="match status" value="1"/>
</dbReference>
<feature type="domain" description="Apple" evidence="7">
    <location>
        <begin position="156"/>
        <end position="240"/>
    </location>
</feature>
<evidence type="ECO:0000256" key="1">
    <source>
        <dbReference type="ARBA" id="ARBA00022723"/>
    </source>
</evidence>
<dbReference type="AlphaFoldDB" id="A0A3M6TNQ1"/>
<evidence type="ECO:0000256" key="2">
    <source>
        <dbReference type="ARBA" id="ARBA00022734"/>
    </source>
</evidence>
<dbReference type="InterPro" id="IPR014716">
    <property type="entry name" value="Fibrinogen_a/b/g_C_1"/>
</dbReference>
<dbReference type="PANTHER" id="PTHR16146:SF42">
    <property type="entry name" value="APPLE DOMAIN-CONTAINING PROTEIN"/>
    <property type="match status" value="1"/>
</dbReference>
<dbReference type="GO" id="GO:0046872">
    <property type="term" value="F:metal ion binding"/>
    <property type="evidence" value="ECO:0007669"/>
    <property type="project" value="UniProtKB-KW"/>
</dbReference>
<evidence type="ECO:0000256" key="5">
    <source>
        <dbReference type="PROSITE-ProRule" id="PRU00076"/>
    </source>
</evidence>
<dbReference type="InterPro" id="IPR002181">
    <property type="entry name" value="Fibrinogen_a/b/g_C_dom"/>
</dbReference>
<dbReference type="InterPro" id="IPR036056">
    <property type="entry name" value="Fibrinogen-like_C"/>
</dbReference>
<name>A0A3M6TNQ1_POCDA</name>
<dbReference type="Pfam" id="PF00147">
    <property type="entry name" value="Fibrinogen_C"/>
    <property type="match status" value="1"/>
</dbReference>
<sequence>MIITSSSILLPLQKDIVFYDNYQAISGDAPNWQAYLIKQPYLLWLRDHSTHWRATCRYNTDGTVYTDYLRASLEDFDIILPGIKKVVILCMSTLILTLDPAISTQARRPYLARTTLESTILQIPNSVVPQTRVIRLSSGSEANTFQVKGFCSARKCKKISFNEQQDAYHDKELVGHVFHNSVSSNSQQCYLKCINDCRCLSINYKVKNDIKYCELNEGSHFTNKDSLKNIHGSVYYVLRREYSTKVPTNIVPCADDFTCTNGCCKNNPCLNRGTCTEICQPTSVRYNCSCPVPFFGKHCEIQQKRSCQDFKAAGSTASGLYTVNNDNNQTFQVFCDLDSEPGFAWNLIESFSLSNKHRFQGDIVFYDDYQAISGDAPNWQAYLIKRPYLLWLRDHSTHWRATCRYNTDGTVYTDYLRASLEDFDIIKDVHTVVDTCRPYEYVNIRGNECVNCTAFTAYKKGIYSLHVDSYFTHRSCDFDASKSAINDEDNFGMYSSTNPKFRCTSNSDDTTQFWIGGK</sequence>
<organism evidence="8 9">
    <name type="scientific">Pocillopora damicornis</name>
    <name type="common">Cauliflower coral</name>
    <name type="synonym">Millepora damicornis</name>
    <dbReference type="NCBI Taxonomy" id="46731"/>
    <lineage>
        <taxon>Eukaryota</taxon>
        <taxon>Metazoa</taxon>
        <taxon>Cnidaria</taxon>
        <taxon>Anthozoa</taxon>
        <taxon>Hexacorallia</taxon>
        <taxon>Scleractinia</taxon>
        <taxon>Astrocoeniina</taxon>
        <taxon>Pocilloporidae</taxon>
        <taxon>Pocillopora</taxon>
    </lineage>
</organism>
<dbReference type="InterPro" id="IPR000742">
    <property type="entry name" value="EGF"/>
</dbReference>
<keyword evidence="3" id="KW-0106">Calcium</keyword>
<dbReference type="SUPFAM" id="SSF57196">
    <property type="entry name" value="EGF/Laminin"/>
    <property type="match status" value="1"/>
</dbReference>
<dbReference type="SUPFAM" id="SSF56496">
    <property type="entry name" value="Fibrinogen C-terminal domain-like"/>
    <property type="match status" value="1"/>
</dbReference>
<evidence type="ECO:0000259" key="6">
    <source>
        <dbReference type="PROSITE" id="PS50026"/>
    </source>
</evidence>
<keyword evidence="2" id="KW-0430">Lectin</keyword>
<evidence type="ECO:0000256" key="3">
    <source>
        <dbReference type="ARBA" id="ARBA00022837"/>
    </source>
</evidence>
<dbReference type="PROSITE" id="PS50948">
    <property type="entry name" value="PAN"/>
    <property type="match status" value="1"/>
</dbReference>
<dbReference type="GO" id="GO:0070492">
    <property type="term" value="F:oligosaccharide binding"/>
    <property type="evidence" value="ECO:0007669"/>
    <property type="project" value="TreeGrafter"/>
</dbReference>
<dbReference type="Gene3D" id="2.10.25.10">
    <property type="entry name" value="Laminin"/>
    <property type="match status" value="1"/>
</dbReference>
<dbReference type="SMART" id="SM00473">
    <property type="entry name" value="PAN_AP"/>
    <property type="match status" value="1"/>
</dbReference>
<dbReference type="Gene3D" id="3.90.215.10">
    <property type="entry name" value="Gamma Fibrinogen, chain A, domain 1"/>
    <property type="match status" value="1"/>
</dbReference>
<keyword evidence="9" id="KW-1185">Reference proteome</keyword>
<comment type="caution">
    <text evidence="8">The sequence shown here is derived from an EMBL/GenBank/DDBJ whole genome shotgun (WGS) entry which is preliminary data.</text>
</comment>
<evidence type="ECO:0000259" key="7">
    <source>
        <dbReference type="PROSITE" id="PS50948"/>
    </source>
</evidence>
<dbReference type="OrthoDB" id="5945554at2759"/>
<keyword evidence="5" id="KW-0245">EGF-like domain</keyword>
<dbReference type="PROSITE" id="PS00022">
    <property type="entry name" value="EGF_1"/>
    <property type="match status" value="1"/>
</dbReference>
<dbReference type="Proteomes" id="UP000275408">
    <property type="component" value="Unassembled WGS sequence"/>
</dbReference>
<evidence type="ECO:0000313" key="9">
    <source>
        <dbReference type="Proteomes" id="UP000275408"/>
    </source>
</evidence>